<evidence type="ECO:0000313" key="3">
    <source>
        <dbReference type="Proteomes" id="UP000197097"/>
    </source>
</evidence>
<keyword evidence="2" id="KW-0378">Hydrolase</keyword>
<sequence length="700" mass="77830">MRLLRYRVTNFRSVIDSGWISIDDVTALIGVNESGKSNLLLPLWKLKPAREGDIRPTSDYPKTMFAEIRENPGSFCFISVEFDLGDVADRFAGAAGITLEDAQVVRVDRYYDGEYKVSFPRHQHHTTASAEEVEGLLQTALTEIKSISALAKEETQKDELVSGIESAILGLPTVPLSADELSALTSDLRALAPEAPAKTSSIFPRLEALAAQIDDLQARLLAPAPGTVESVKAAIIKRVPRFVYYSNYGNLDSEIYLPHVVDNLERDDLGEKEAAKARTLRVLFSFVRLEPSEILELGRDETTVGNPPRGPSEAEIAEVAERKRERSILLQSAGTTLTSRFKDWWKQGDYRFRFEADGNHFRIWVADERRPAEVELEGRSTGLQWFLSFYLVFLVESAGQGEHENAILLLDEPGLSLHPLAQYDLSKFFDNLAKTNQILYTTHSPFLVHADRLDRARKVYVDEKGATQATSDLRKGAELQPGAAYAVHSALGLSIADSLMLGCQPVIVEGSSDQHYLTAIKTLLVSSGRLKPARELVFPPAGGTKNTRMVASILTGRDEALPYMILDGDESGRRIAKELGSSLYQQQPDRLIIIDSYTDINGSEIEDLIPASVIASVIDRIYRLADNQFSDSVETGRPILDQIEAWAQKEKIDLEPGWKVEVSKNAKQFLLKNGISVISEEYVDRWQKLFDLLGSTTTDQ</sequence>
<dbReference type="CDD" id="cd00267">
    <property type="entry name" value="ABC_ATPase"/>
    <property type="match status" value="1"/>
</dbReference>
<feature type="domain" description="Endonuclease GajA/Old nuclease/RecF-like AAA" evidence="1">
    <location>
        <begin position="371"/>
        <end position="448"/>
    </location>
</feature>
<dbReference type="EMBL" id="NISJ01000002">
    <property type="protein sequence ID" value="OWR00349.1"/>
    <property type="molecule type" value="Genomic_DNA"/>
</dbReference>
<dbReference type="InterPro" id="IPR051396">
    <property type="entry name" value="Bact_Antivir_Def_Nuclease"/>
</dbReference>
<dbReference type="AlphaFoldDB" id="A0A246K4F2"/>
<keyword evidence="2" id="KW-0255">Endonuclease</keyword>
<reference evidence="2 3" key="1">
    <citation type="journal article" date="2002" name="Int. J. Syst. Evol. Microbiol.">
        <title>Sphingopyxis witflariensis sp. nov., isolated from activated sludge.</title>
        <authorList>
            <person name="Kampfer P."/>
            <person name="Witzenberger R."/>
            <person name="Denner E.B."/>
            <person name="Busse H.J."/>
            <person name="Neef A."/>
        </authorList>
    </citation>
    <scope>NUCLEOTIDE SEQUENCE [LARGE SCALE GENOMIC DNA]</scope>
    <source>
        <strain evidence="2 3">DSM 14551</strain>
    </source>
</reference>
<dbReference type="PANTHER" id="PTHR43581">
    <property type="entry name" value="ATP/GTP PHOSPHATASE"/>
    <property type="match status" value="1"/>
</dbReference>
<dbReference type="Proteomes" id="UP000197097">
    <property type="component" value="Unassembled WGS sequence"/>
</dbReference>
<dbReference type="Gene3D" id="3.40.50.300">
    <property type="entry name" value="P-loop containing nucleotide triphosphate hydrolases"/>
    <property type="match status" value="1"/>
</dbReference>
<keyword evidence="2" id="KW-0540">Nuclease</keyword>
<keyword evidence="3" id="KW-1185">Reference proteome</keyword>
<organism evidence="2 3">
    <name type="scientific">Sphingopyxis witflariensis</name>
    <dbReference type="NCBI Taxonomy" id="173675"/>
    <lineage>
        <taxon>Bacteria</taxon>
        <taxon>Pseudomonadati</taxon>
        <taxon>Pseudomonadota</taxon>
        <taxon>Alphaproteobacteria</taxon>
        <taxon>Sphingomonadales</taxon>
        <taxon>Sphingomonadaceae</taxon>
        <taxon>Sphingopyxis</taxon>
    </lineage>
</organism>
<evidence type="ECO:0000313" key="2">
    <source>
        <dbReference type="EMBL" id="OWR00349.1"/>
    </source>
</evidence>
<dbReference type="Pfam" id="PF13175">
    <property type="entry name" value="AAA_15"/>
    <property type="match status" value="1"/>
</dbReference>
<evidence type="ECO:0000259" key="1">
    <source>
        <dbReference type="Pfam" id="PF13175"/>
    </source>
</evidence>
<name>A0A246K4F2_9SPHN</name>
<dbReference type="InterPro" id="IPR041685">
    <property type="entry name" value="AAA_GajA/Old/RecF-like"/>
</dbReference>
<comment type="caution">
    <text evidence="2">The sequence shown here is derived from an EMBL/GenBank/DDBJ whole genome shotgun (WGS) entry which is preliminary data.</text>
</comment>
<dbReference type="OrthoDB" id="3322489at2"/>
<gene>
    <name evidence="2" type="ORF">CDQ91_06260</name>
</gene>
<dbReference type="GO" id="GO:0004519">
    <property type="term" value="F:endonuclease activity"/>
    <property type="evidence" value="ECO:0007669"/>
    <property type="project" value="UniProtKB-KW"/>
</dbReference>
<dbReference type="PANTHER" id="PTHR43581:SF3">
    <property type="entry name" value="AAA+ ATPASE DOMAIN-CONTAINING PROTEIN"/>
    <property type="match status" value="1"/>
</dbReference>
<accession>A0A246K4F2</accession>
<protein>
    <submittedName>
        <fullName evidence="2">OLD family endonuclease</fullName>
    </submittedName>
</protein>
<dbReference type="InterPro" id="IPR027417">
    <property type="entry name" value="P-loop_NTPase"/>
</dbReference>
<dbReference type="RefSeq" id="WP_088471842.1">
    <property type="nucleotide sequence ID" value="NZ_NISJ01000002.1"/>
</dbReference>
<proteinExistence type="predicted"/>
<dbReference type="SUPFAM" id="SSF52540">
    <property type="entry name" value="P-loop containing nucleoside triphosphate hydrolases"/>
    <property type="match status" value="1"/>
</dbReference>